<reference evidence="1 2" key="1">
    <citation type="journal article" date="2018" name="Front. Microbiol.">
        <title>Genomic and genetic insights into a cosmopolitan fungus, Paecilomyces variotii (Eurotiales).</title>
        <authorList>
            <person name="Urquhart A.S."/>
            <person name="Mondo S.J."/>
            <person name="Makela M.R."/>
            <person name="Hane J.K."/>
            <person name="Wiebenga A."/>
            <person name="He G."/>
            <person name="Mihaltcheva S."/>
            <person name="Pangilinan J."/>
            <person name="Lipzen A."/>
            <person name="Barry K."/>
            <person name="de Vries R.P."/>
            <person name="Grigoriev I.V."/>
            <person name="Idnurm A."/>
        </authorList>
    </citation>
    <scope>NUCLEOTIDE SEQUENCE [LARGE SCALE GENOMIC DNA]</scope>
    <source>
        <strain evidence="1 2">CBS 101075</strain>
    </source>
</reference>
<comment type="caution">
    <text evidence="1">The sequence shown here is derived from an EMBL/GenBank/DDBJ whole genome shotgun (WGS) entry which is preliminary data.</text>
</comment>
<proteinExistence type="predicted"/>
<dbReference type="Gene3D" id="3.20.20.80">
    <property type="entry name" value="Glycosidases"/>
    <property type="match status" value="1"/>
</dbReference>
<dbReference type="AlphaFoldDB" id="A0A443HS97"/>
<accession>A0A443HS97</accession>
<organism evidence="1 2">
    <name type="scientific">Byssochlamys spectabilis</name>
    <name type="common">Paecilomyces variotii</name>
    <dbReference type="NCBI Taxonomy" id="264951"/>
    <lineage>
        <taxon>Eukaryota</taxon>
        <taxon>Fungi</taxon>
        <taxon>Dikarya</taxon>
        <taxon>Ascomycota</taxon>
        <taxon>Pezizomycotina</taxon>
        <taxon>Eurotiomycetes</taxon>
        <taxon>Eurotiomycetidae</taxon>
        <taxon>Eurotiales</taxon>
        <taxon>Thermoascaceae</taxon>
        <taxon>Paecilomyces</taxon>
    </lineage>
</organism>
<protein>
    <submittedName>
        <fullName evidence="1">Uncharacterized protein</fullName>
    </submittedName>
</protein>
<dbReference type="Proteomes" id="UP000283841">
    <property type="component" value="Unassembled WGS sequence"/>
</dbReference>
<evidence type="ECO:0000313" key="2">
    <source>
        <dbReference type="Proteomes" id="UP000283841"/>
    </source>
</evidence>
<dbReference type="RefSeq" id="XP_028484319.1">
    <property type="nucleotide sequence ID" value="XM_028630877.1"/>
</dbReference>
<dbReference type="GeneID" id="39600154"/>
<sequence>MCQNGCHMGIGTQILVYFSTYLINNRQTKGLHDRHSSGVLQRGDGSHYCTEDWRFRSIYQIVTDRLARTTTATCDTEDRQYCGETHQGVISHQSREWDSMLLVNNVKQC</sequence>
<gene>
    <name evidence="1" type="ORF">C8Q69DRAFT_471055</name>
</gene>
<keyword evidence="2" id="KW-1185">Reference proteome</keyword>
<dbReference type="VEuPathDB" id="FungiDB:C8Q69DRAFT_471055"/>
<name>A0A443HS97_BYSSP</name>
<evidence type="ECO:0000313" key="1">
    <source>
        <dbReference type="EMBL" id="RWQ94674.1"/>
    </source>
</evidence>
<dbReference type="EMBL" id="RCNU01000007">
    <property type="protein sequence ID" value="RWQ94674.1"/>
    <property type="molecule type" value="Genomic_DNA"/>
</dbReference>